<reference evidence="6" key="7">
    <citation type="submission" date="2004-10" db="EMBL/GenBank/DDBJ databases">
        <title>Sequence and features of the Ralstonia metallidurans CH34 heavy metal plasmids pMOL28 and pMOL30.</title>
        <authorList>
            <person name="van der Lelie D."/>
            <person name="Monchy S."/>
            <person name="Taghavi S."/>
            <person name="McCorkle S."/>
            <person name="Dunn J."/>
            <person name="Benotmane M."/>
            <person name="Vallaeys T."/>
            <person name="Lapidus A."/>
            <person name="Mergeay M."/>
        </authorList>
    </citation>
    <scope>NUCLEOTIDE SEQUENCE</scope>
    <source>
        <strain evidence="6">CH34</strain>
        <plasmid evidence="6">pMOL28</plasmid>
    </source>
</reference>
<dbReference type="Gene3D" id="4.10.520.10">
    <property type="entry name" value="IHF-like DNA-binding proteins"/>
    <property type="match status" value="1"/>
</dbReference>
<keyword evidence="2" id="KW-0226">DNA condensation</keyword>
<reference evidence="6" key="5">
    <citation type="journal article" date="2000" name="J. Bacteriol.">
        <title>Regulation of the cnr cobalt and nickel resistance determinant of Ralstonia eutropha (Alcaligenes eutrophus) CH34.</title>
        <authorList>
            <person name="Tibazarwa C."/>
            <person name="Wuertz S."/>
            <person name="Mergeay M."/>
            <person name="Wyns L."/>
            <person name="van Der Lelie D."/>
        </authorList>
    </citation>
    <scope>NUCLEOTIDE SEQUENCE</scope>
    <source>
        <strain evidence="6">CH34</strain>
    </source>
</reference>
<dbReference type="PROSITE" id="PS00045">
    <property type="entry name" value="HISTONE_LIKE"/>
    <property type="match status" value="1"/>
</dbReference>
<proteinExistence type="inferred from homology"/>
<keyword evidence="6" id="KW-0614">Plasmid</keyword>
<dbReference type="SMART" id="SM00411">
    <property type="entry name" value="BHL"/>
    <property type="match status" value="1"/>
</dbReference>
<dbReference type="Pfam" id="PF00216">
    <property type="entry name" value="Bac_DNA_binding"/>
    <property type="match status" value="1"/>
</dbReference>
<sequence>MNTSAHPTRKENTRMTKSELIDAVARGVDGLTKTKAEQVLNATLDAIVEAVGRGETLSLIGFGTFSKGERGERMARNPRTGEEIRVEAAKTVKFKAGQRFKDAVNGGRWPVTRCMRPPHNTCRSRSCSPAPRRSRNASMRRRSDIAASLAMSMACSMV</sequence>
<dbReference type="InterPro" id="IPR020816">
    <property type="entry name" value="Histone-like_DNA-bd_CS"/>
</dbReference>
<evidence type="ECO:0000256" key="2">
    <source>
        <dbReference type="ARBA" id="ARBA00023067"/>
    </source>
</evidence>
<geneLocation type="plasmid" evidence="6">
    <name>pMOL28</name>
</geneLocation>
<dbReference type="InterPro" id="IPR000119">
    <property type="entry name" value="Hist_DNA-bd"/>
</dbReference>
<dbReference type="GO" id="GO:0005829">
    <property type="term" value="C:cytosol"/>
    <property type="evidence" value="ECO:0007669"/>
    <property type="project" value="TreeGrafter"/>
</dbReference>
<reference evidence="6" key="1">
    <citation type="journal article" date="1993" name="J. Bacteriol.">
        <title>Characterization of the inducible nickel and cobalt resistance determinant cnr from pMOL28 of Alcaligenes eutrophus CH34.</title>
        <authorList>
            <person name="Liesegang H."/>
            <person name="Lemke K."/>
            <person name="Siddiqui R.A."/>
            <person name="Schlegel H.G."/>
        </authorList>
    </citation>
    <scope>NUCLEOTIDE SEQUENCE</scope>
    <source>
        <strain evidence="6">CH34</strain>
    </source>
</reference>
<dbReference type="AlphaFoldDB" id="A0AAI8UZW9"/>
<evidence type="ECO:0000256" key="3">
    <source>
        <dbReference type="ARBA" id="ARBA00023125"/>
    </source>
</evidence>
<name>A0AAI8UZW9_CUPMC</name>
<gene>
    <name evidence="6" type="primary">dbhB</name>
    <name evidence="6" type="ORF">RMe0039</name>
</gene>
<feature type="region of interest" description="Disordered" evidence="5">
    <location>
        <begin position="119"/>
        <end position="142"/>
    </location>
</feature>
<reference evidence="6" key="3">
    <citation type="journal article" date="1997" name="Plasmid">
        <title>Genetic and physical maps of the Alcaligenes eutrophus CH34 megaplasmid pMOL28 and its derivative pMOL50 obtained after temperature-induced mutagenesis and mortality.</title>
        <authorList>
            <person name="Taghavi S."/>
            <person name="Mergeay M."/>
            <person name="van der Lelie D."/>
        </authorList>
    </citation>
    <scope>NUCLEOTIDE SEQUENCE</scope>
    <source>
        <strain evidence="6">CH34</strain>
    </source>
</reference>
<dbReference type="PANTHER" id="PTHR33175">
    <property type="entry name" value="DNA-BINDING PROTEIN HU"/>
    <property type="match status" value="1"/>
</dbReference>
<evidence type="ECO:0000256" key="5">
    <source>
        <dbReference type="SAM" id="MobiDB-lite"/>
    </source>
</evidence>
<protein>
    <submittedName>
        <fullName evidence="6">Hypothetical DNA-binding protein HU-beta NS1</fullName>
    </submittedName>
</protein>
<reference evidence="6" key="6">
    <citation type="journal article" date="2002" name="Arch. Microbiol.">
        <title>New genes involved in chromate resistance in Ralstonia metallidurans strain CH34.</title>
        <authorList>
            <person name="Juhnke S."/>
            <person name="Peitzsch N."/>
            <person name="Hubener N."/>
            <person name="Grosse C."/>
            <person name="Nies D.H."/>
        </authorList>
    </citation>
    <scope>NUCLEOTIDE SEQUENCE</scope>
    <source>
        <strain evidence="6">CH34</strain>
    </source>
</reference>
<accession>A0AAI8UZW9</accession>
<dbReference type="GO" id="GO:0003677">
    <property type="term" value="F:DNA binding"/>
    <property type="evidence" value="ECO:0007669"/>
    <property type="project" value="UniProtKB-KW"/>
</dbReference>
<evidence type="ECO:0000313" key="6">
    <source>
        <dbReference type="EMBL" id="CAI30185.1"/>
    </source>
</evidence>
<dbReference type="GO" id="GO:0030527">
    <property type="term" value="F:structural constituent of chromatin"/>
    <property type="evidence" value="ECO:0007669"/>
    <property type="project" value="InterPro"/>
</dbReference>
<keyword evidence="3 6" id="KW-0238">DNA-binding</keyword>
<evidence type="ECO:0000256" key="1">
    <source>
        <dbReference type="ARBA" id="ARBA00010529"/>
    </source>
</evidence>
<dbReference type="EMBL" id="X90708">
    <property type="protein sequence ID" value="CAI30185.1"/>
    <property type="molecule type" value="Genomic_DNA"/>
</dbReference>
<dbReference type="PRINTS" id="PR01727">
    <property type="entry name" value="DNABINDINGHU"/>
</dbReference>
<reference evidence="6" key="2">
    <citation type="journal article" date="1996" name="Mol. Gen. Genet.">
        <title>Identification of a partition and replication region in the Alcaligenes eutrophus megaplasmid pMOL28.</title>
        <authorList>
            <person name="Taghavi S."/>
            <person name="Provoost A."/>
            <person name="Mergeay M."/>
            <person name="van der Lelie D."/>
        </authorList>
    </citation>
    <scope>NUCLEOTIDE SEQUENCE</scope>
    <source>
        <strain evidence="6">CH34</strain>
    </source>
</reference>
<evidence type="ECO:0000256" key="4">
    <source>
        <dbReference type="RuleBase" id="RU003939"/>
    </source>
</evidence>
<dbReference type="PANTHER" id="PTHR33175:SF3">
    <property type="entry name" value="DNA-BINDING PROTEIN HU-BETA"/>
    <property type="match status" value="1"/>
</dbReference>
<dbReference type="SUPFAM" id="SSF47729">
    <property type="entry name" value="IHF-like DNA-binding proteins"/>
    <property type="match status" value="1"/>
</dbReference>
<dbReference type="GO" id="GO:0030261">
    <property type="term" value="P:chromosome condensation"/>
    <property type="evidence" value="ECO:0007669"/>
    <property type="project" value="UniProtKB-KW"/>
</dbReference>
<dbReference type="InterPro" id="IPR010992">
    <property type="entry name" value="IHF-like_DNA-bd_dom_sf"/>
</dbReference>
<comment type="similarity">
    <text evidence="1 4">Belongs to the bacterial histone-like protein family.</text>
</comment>
<reference evidence="6" key="4">
    <citation type="journal article" date="2000" name="J. Bacteriol.">
        <title>Regulation of the cnr cobalt and nickel resistance determinant from Ralstonia sp. strain CH34.</title>
        <authorList>
            <person name="Grass G."/>
            <person name="Grosse C."/>
            <person name="Nies D.H."/>
        </authorList>
    </citation>
    <scope>NUCLEOTIDE SEQUENCE</scope>
    <source>
        <strain evidence="6">CH34</strain>
    </source>
</reference>
<organism evidence="6">
    <name type="scientific">Cupriavidus metallidurans (strain ATCC 43123 / DSM 2839 / NBRC 102507 / CH34)</name>
    <name type="common">Ralstonia metallidurans</name>
    <dbReference type="NCBI Taxonomy" id="266264"/>
    <lineage>
        <taxon>Bacteria</taxon>
        <taxon>Pseudomonadati</taxon>
        <taxon>Pseudomonadota</taxon>
        <taxon>Betaproteobacteria</taxon>
        <taxon>Burkholderiales</taxon>
        <taxon>Burkholderiaceae</taxon>
        <taxon>Cupriavidus</taxon>
    </lineage>
</organism>
<dbReference type="CDD" id="cd13831">
    <property type="entry name" value="HU"/>
    <property type="match status" value="1"/>
</dbReference>